<keyword evidence="2" id="KW-1185">Reference proteome</keyword>
<reference evidence="1 2" key="1">
    <citation type="submission" date="2022-07" db="EMBL/GenBank/DDBJ databases">
        <title>Genome stability of Gluconacetobacter entanii AV429.</title>
        <authorList>
            <person name="Trcek J."/>
            <person name="Cepec E."/>
        </authorList>
    </citation>
    <scope>NUCLEOTIDE SEQUENCE [LARGE SCALE GENOMIC DNA]</scope>
    <source>
        <strain evidence="1 2">AV429_2022</strain>
    </source>
</reference>
<dbReference type="RefSeq" id="WP_171790954.1">
    <property type="nucleotide sequence ID" value="NZ_JABJWD010000059.1"/>
</dbReference>
<protein>
    <submittedName>
        <fullName evidence="1">Uncharacterized protein</fullName>
    </submittedName>
</protein>
<proteinExistence type="predicted"/>
<dbReference type="Proteomes" id="UP001526337">
    <property type="component" value="Unassembled WGS sequence"/>
</dbReference>
<evidence type="ECO:0000313" key="1">
    <source>
        <dbReference type="EMBL" id="MCW4590249.1"/>
    </source>
</evidence>
<evidence type="ECO:0000313" key="2">
    <source>
        <dbReference type="Proteomes" id="UP001526337"/>
    </source>
</evidence>
<comment type="caution">
    <text evidence="1">The sequence shown here is derived from an EMBL/GenBank/DDBJ whole genome shotgun (WGS) entry which is preliminary data.</text>
</comment>
<organism evidence="1 2">
    <name type="scientific">Gluconacetobacter entanii</name>
    <dbReference type="NCBI Taxonomy" id="108528"/>
    <lineage>
        <taxon>Bacteria</taxon>
        <taxon>Pseudomonadati</taxon>
        <taxon>Pseudomonadota</taxon>
        <taxon>Alphaproteobacteria</taxon>
        <taxon>Acetobacterales</taxon>
        <taxon>Acetobacteraceae</taxon>
        <taxon>Gluconacetobacter</taxon>
    </lineage>
</organism>
<sequence>MQYTAIITTQDSGKESFQRIFISSSFPYFPDHGRFADHDVRGRSGGIMTLSAGHYGIVS</sequence>
<gene>
    <name evidence="1" type="ORF">NO263_06615</name>
</gene>
<dbReference type="EMBL" id="JANGSQ010000096">
    <property type="protein sequence ID" value="MCW4590249.1"/>
    <property type="molecule type" value="Genomic_DNA"/>
</dbReference>
<accession>A0ABT3K4A7</accession>
<name>A0ABT3K4A7_9PROT</name>